<organism evidence="2">
    <name type="scientific">viral metagenome</name>
    <dbReference type="NCBI Taxonomy" id="1070528"/>
    <lineage>
        <taxon>unclassified sequences</taxon>
        <taxon>metagenomes</taxon>
        <taxon>organismal metagenomes</taxon>
    </lineage>
</organism>
<proteinExistence type="predicted"/>
<gene>
    <name evidence="1" type="ORF">MM415A02446_0011</name>
    <name evidence="2" type="ORF">MM415B04560_0003</name>
</gene>
<accession>A0A6M3LH26</accession>
<name>A0A6M3LH26_9ZZZZ</name>
<dbReference type="EMBL" id="MT142008">
    <property type="protein sequence ID" value="QJA73184.1"/>
    <property type="molecule type" value="Genomic_DNA"/>
</dbReference>
<sequence>MERLIDKLTEYLATARGREVNLRDIRAFLKIEAGSKDDTNLRTQMSTTLTKNKVVKPSGKQDGTYKVLLPITPITTVTNRNTPALDFRFPRNYGQDEGSFGFEEFVEIFPGDLILITGRSNYGKTIMALSLMAENLGILKAVVMGSEYTASDTELSPKFERRIKRMTWANLINDDGTLNFVLLPVGGDYEDYIVPGCSNVIDWISLNGEYYLIDRVTKQMKDSVGNGVVIAVTQKNKDAEFGEGGERSTRYVDLELKIDSFGKNESMVTIGKIKSPLKRGTGRTWAFGVTDYGANFCDIREIVKCHTCYGSGWMKAGTGKKPCITCDRTGYVNKEVL</sequence>
<reference evidence="2" key="1">
    <citation type="submission" date="2020-03" db="EMBL/GenBank/DDBJ databases">
        <title>The deep terrestrial virosphere.</title>
        <authorList>
            <person name="Holmfeldt K."/>
            <person name="Nilsson E."/>
            <person name="Simone D."/>
            <person name="Lopez-Fernandez M."/>
            <person name="Wu X."/>
            <person name="de Brujin I."/>
            <person name="Lundin D."/>
            <person name="Andersson A."/>
            <person name="Bertilsson S."/>
            <person name="Dopson M."/>
        </authorList>
    </citation>
    <scope>NUCLEOTIDE SEQUENCE</scope>
    <source>
        <strain evidence="1">MM415A02446</strain>
        <strain evidence="2">MM415B04560</strain>
    </source>
</reference>
<protein>
    <submittedName>
        <fullName evidence="2">Uncharacterized protein</fullName>
    </submittedName>
</protein>
<evidence type="ECO:0000313" key="1">
    <source>
        <dbReference type="EMBL" id="QJA73184.1"/>
    </source>
</evidence>
<evidence type="ECO:0000313" key="2">
    <source>
        <dbReference type="EMBL" id="QJA92604.1"/>
    </source>
</evidence>
<dbReference type="EMBL" id="MT143081">
    <property type="protein sequence ID" value="QJA92604.1"/>
    <property type="molecule type" value="Genomic_DNA"/>
</dbReference>
<dbReference type="AlphaFoldDB" id="A0A6M3LH26"/>